<dbReference type="SUPFAM" id="SSF58104">
    <property type="entry name" value="Methyl-accepting chemotaxis protein (MCP) signaling domain"/>
    <property type="match status" value="1"/>
</dbReference>
<accession>A0A4V2Q8X3</accession>
<dbReference type="GO" id="GO:0003677">
    <property type="term" value="F:DNA binding"/>
    <property type="evidence" value="ECO:0007669"/>
    <property type="project" value="InterPro"/>
</dbReference>
<evidence type="ECO:0000256" key="1">
    <source>
        <dbReference type="ARBA" id="ARBA00023224"/>
    </source>
</evidence>
<organism evidence="4 5">
    <name type="scientific">Anaerospora hongkongensis</name>
    <dbReference type="NCBI Taxonomy" id="244830"/>
    <lineage>
        <taxon>Bacteria</taxon>
        <taxon>Bacillati</taxon>
        <taxon>Bacillota</taxon>
        <taxon>Negativicutes</taxon>
        <taxon>Selenomonadales</taxon>
        <taxon>Sporomusaceae</taxon>
        <taxon>Anaerospora</taxon>
    </lineage>
</organism>
<dbReference type="PANTHER" id="PTHR32089">
    <property type="entry name" value="METHYL-ACCEPTING CHEMOTAXIS PROTEIN MCPB"/>
    <property type="match status" value="1"/>
</dbReference>
<evidence type="ECO:0000256" key="2">
    <source>
        <dbReference type="PROSITE-ProRule" id="PRU00284"/>
    </source>
</evidence>
<dbReference type="Gene3D" id="3.40.50.10660">
    <property type="entry name" value="PrpR receptor domain-like"/>
    <property type="match status" value="1"/>
</dbReference>
<dbReference type="Gene3D" id="3.40.50.2300">
    <property type="match status" value="1"/>
</dbReference>
<evidence type="ECO:0000259" key="3">
    <source>
        <dbReference type="PROSITE" id="PS50111"/>
    </source>
</evidence>
<protein>
    <submittedName>
        <fullName evidence="4">Propionate catabolism activator</fullName>
    </submittedName>
</protein>
<sequence>MDPILFVAPSQAIADAASLVAKEMGVSLYIEISTMDEAKNIALNYPEIGIYISRGGIAQALKELPGKTVVEISAAVSDYLEPVHRIAANGINKVGVVANHSVLEDNEQDLRVGNIEIFIRPWKNAEQLRQLMGQLSQTGVAGIVGDNTGAKIAKEYGLIVEAFESGAASIKRSINEAVKLARAQEVERVRERNKTQQIHKNVTEIYTALERAVAAIQELTASSEELAARSQETASISKNAAKEVEKTSEILGIIRRVAQQTNLLGLNAAIEAARAGDHGRGFAVVAEEVRKLADESNKSAGVINQMLNNFRDSVEQVQSNVEQSNVITQEQAKATQEIAEMLDGLRRVGENLLALAASTKN</sequence>
<dbReference type="InterPro" id="IPR004089">
    <property type="entry name" value="MCPsignal_dom"/>
</dbReference>
<dbReference type="RefSeq" id="WP_132077191.1">
    <property type="nucleotide sequence ID" value="NZ_SLUI01000003.1"/>
</dbReference>
<dbReference type="Pfam" id="PF00015">
    <property type="entry name" value="MCPsignal"/>
    <property type="match status" value="1"/>
</dbReference>
<name>A0A4V2Q8X3_9FIRM</name>
<dbReference type="InterPro" id="IPR010524">
    <property type="entry name" value="Sig_transdc_resp-reg_PrpR_N"/>
</dbReference>
<dbReference type="OrthoDB" id="3192at2"/>
<dbReference type="SMART" id="SM00283">
    <property type="entry name" value="MA"/>
    <property type="match status" value="1"/>
</dbReference>
<dbReference type="GO" id="GO:0005524">
    <property type="term" value="F:ATP binding"/>
    <property type="evidence" value="ECO:0007669"/>
    <property type="project" value="InterPro"/>
</dbReference>
<proteinExistence type="predicted"/>
<dbReference type="GO" id="GO:0016020">
    <property type="term" value="C:membrane"/>
    <property type="evidence" value="ECO:0007669"/>
    <property type="project" value="InterPro"/>
</dbReference>
<evidence type="ECO:0000313" key="4">
    <source>
        <dbReference type="EMBL" id="TCL38829.1"/>
    </source>
</evidence>
<gene>
    <name evidence="4" type="ORF">EV210_103313</name>
</gene>
<dbReference type="Proteomes" id="UP000295063">
    <property type="component" value="Unassembled WGS sequence"/>
</dbReference>
<dbReference type="PROSITE" id="PS50111">
    <property type="entry name" value="CHEMOTAXIS_TRANSDUC_2"/>
    <property type="match status" value="1"/>
</dbReference>
<keyword evidence="1 2" id="KW-0807">Transducer</keyword>
<evidence type="ECO:0000313" key="5">
    <source>
        <dbReference type="Proteomes" id="UP000295063"/>
    </source>
</evidence>
<reference evidence="4 5" key="1">
    <citation type="submission" date="2019-03" db="EMBL/GenBank/DDBJ databases">
        <title>Genomic Encyclopedia of Type Strains, Phase IV (KMG-IV): sequencing the most valuable type-strain genomes for metagenomic binning, comparative biology and taxonomic classification.</title>
        <authorList>
            <person name="Goeker M."/>
        </authorList>
    </citation>
    <scope>NUCLEOTIDE SEQUENCE [LARGE SCALE GENOMIC DNA]</scope>
    <source>
        <strain evidence="4 5">DSM 15969</strain>
    </source>
</reference>
<dbReference type="Pfam" id="PF06506">
    <property type="entry name" value="PrpR_N"/>
    <property type="match status" value="1"/>
</dbReference>
<comment type="caution">
    <text evidence="4">The sequence shown here is derived from an EMBL/GenBank/DDBJ whole genome shotgun (WGS) entry which is preliminary data.</text>
</comment>
<dbReference type="GO" id="GO:0000156">
    <property type="term" value="F:phosphorelay response regulator activity"/>
    <property type="evidence" value="ECO:0007669"/>
    <property type="project" value="InterPro"/>
</dbReference>
<feature type="domain" description="Methyl-accepting transducer" evidence="3">
    <location>
        <begin position="159"/>
        <end position="345"/>
    </location>
</feature>
<dbReference type="EMBL" id="SLUI01000003">
    <property type="protein sequence ID" value="TCL38829.1"/>
    <property type="molecule type" value="Genomic_DNA"/>
</dbReference>
<dbReference type="AlphaFoldDB" id="A0A4V2Q8X3"/>
<dbReference type="SUPFAM" id="SSF159800">
    <property type="entry name" value="PrpR receptor domain-like"/>
    <property type="match status" value="1"/>
</dbReference>
<dbReference type="Gene3D" id="1.10.287.950">
    <property type="entry name" value="Methyl-accepting chemotaxis protein"/>
    <property type="match status" value="1"/>
</dbReference>
<keyword evidence="5" id="KW-1185">Reference proteome</keyword>
<dbReference type="PANTHER" id="PTHR32089:SF112">
    <property type="entry name" value="LYSOZYME-LIKE PROTEIN-RELATED"/>
    <property type="match status" value="1"/>
</dbReference>